<dbReference type="PATRIC" id="fig|1727163.4.peg.2050"/>
<dbReference type="AlphaFoldDB" id="A0A142ENL4"/>
<dbReference type="EMBL" id="CP012836">
    <property type="protein sequence ID" value="AMQ56719.1"/>
    <property type="molecule type" value="Genomic_DNA"/>
</dbReference>
<organism evidence="1 2">
    <name type="scientific">Algoriphagus sanaruensis</name>
    <dbReference type="NCBI Taxonomy" id="1727163"/>
    <lineage>
        <taxon>Bacteria</taxon>
        <taxon>Pseudomonadati</taxon>
        <taxon>Bacteroidota</taxon>
        <taxon>Cytophagia</taxon>
        <taxon>Cytophagales</taxon>
        <taxon>Cyclobacteriaceae</taxon>
        <taxon>Algoriphagus</taxon>
    </lineage>
</organism>
<evidence type="ECO:0000313" key="1">
    <source>
        <dbReference type="EMBL" id="AMQ56719.1"/>
    </source>
</evidence>
<keyword evidence="2" id="KW-1185">Reference proteome</keyword>
<dbReference type="OrthoDB" id="880459at2"/>
<proteinExistence type="predicted"/>
<dbReference type="Proteomes" id="UP000073816">
    <property type="component" value="Chromosome"/>
</dbReference>
<reference evidence="1 2" key="2">
    <citation type="journal article" date="2016" name="Genome Announc.">
        <title>Complete Genome Sequence of Algoriphagus sp. Strain M8-2, Isolated from a Brackish Lake.</title>
        <authorList>
            <person name="Muraguchi Y."/>
            <person name="Kushimoto K."/>
            <person name="Ohtsubo Y."/>
            <person name="Suzuki T."/>
            <person name="Dohra H."/>
            <person name="Kimbara K."/>
            <person name="Shintani M."/>
        </authorList>
    </citation>
    <scope>NUCLEOTIDE SEQUENCE [LARGE SCALE GENOMIC DNA]</scope>
    <source>
        <strain evidence="1 2">M8-2</strain>
    </source>
</reference>
<gene>
    <name evidence="1" type="ORF">AO498_09815</name>
</gene>
<reference evidence="2" key="1">
    <citation type="submission" date="2015-09" db="EMBL/GenBank/DDBJ databases">
        <title>Complete sequence of Algoriphagus sp. M8-2.</title>
        <authorList>
            <person name="Shintani M."/>
        </authorList>
    </citation>
    <scope>NUCLEOTIDE SEQUENCE [LARGE SCALE GENOMIC DNA]</scope>
    <source>
        <strain evidence="2">M8-2</strain>
    </source>
</reference>
<sequence length="223" mass="25621">MRKLLLLIISVLQFNSCILIEGPEKVIWIYPYKLNGPISSSVEEGVFFLISDSQELNYLPKSWIRMEQDFEIKGFDFEEGYFYQLEVQDKNKNQGRTFVLKSILQKQKDYTYRLHGKWMSIPTQVLGSFELNISKYSRISSMPSCFLIESSLGEVGEKKIQLFTNPISGLFSCGKPAPWDPQPTGPSPLSLLPQATEYKVRPDGLLELFDAQENLLVQFQKSE</sequence>
<evidence type="ECO:0000313" key="2">
    <source>
        <dbReference type="Proteomes" id="UP000073816"/>
    </source>
</evidence>
<name>A0A142ENL4_9BACT</name>
<accession>A0A142ENL4</accession>
<protein>
    <submittedName>
        <fullName evidence="1">Uncharacterized protein</fullName>
    </submittedName>
</protein>
<dbReference type="KEGG" id="alm:AO498_09815"/>
<dbReference type="STRING" id="1727163.AO498_09815"/>
<dbReference type="RefSeq" id="WP_067546712.1">
    <property type="nucleotide sequence ID" value="NZ_CP012836.1"/>
</dbReference>